<proteinExistence type="predicted"/>
<evidence type="ECO:0000313" key="2">
    <source>
        <dbReference type="EMBL" id="CAB3779335.1"/>
    </source>
</evidence>
<name>A0A6J5FIX0_9BURK</name>
<feature type="signal peptide" evidence="1">
    <location>
        <begin position="1"/>
        <end position="19"/>
    </location>
</feature>
<evidence type="ECO:0000256" key="1">
    <source>
        <dbReference type="SAM" id="SignalP"/>
    </source>
</evidence>
<sequence length="75" mass="8397">MFKLAALLMCCAIALPAHADGLRDSDQHELPTHKSWGQWHDTLDVIEDPSHGVVCYVARQNDSHAMQMQCVKVKP</sequence>
<feature type="chain" id="PRO_5026857462" evidence="1">
    <location>
        <begin position="20"/>
        <end position="75"/>
    </location>
</feature>
<organism evidence="2 3">
    <name type="scientific">Paraburkholderia caffeinitolerans</name>
    <dbReference type="NCBI Taxonomy" id="1723730"/>
    <lineage>
        <taxon>Bacteria</taxon>
        <taxon>Pseudomonadati</taxon>
        <taxon>Pseudomonadota</taxon>
        <taxon>Betaproteobacteria</taxon>
        <taxon>Burkholderiales</taxon>
        <taxon>Burkholderiaceae</taxon>
        <taxon>Paraburkholderia</taxon>
    </lineage>
</organism>
<keyword evidence="1" id="KW-0732">Signal</keyword>
<gene>
    <name evidence="2" type="ORF">LMG28688_00808</name>
</gene>
<keyword evidence="3" id="KW-1185">Reference proteome</keyword>
<dbReference type="Proteomes" id="UP000494119">
    <property type="component" value="Unassembled WGS sequence"/>
</dbReference>
<dbReference type="AlphaFoldDB" id="A0A6J5FIX0"/>
<evidence type="ECO:0000313" key="3">
    <source>
        <dbReference type="Proteomes" id="UP000494119"/>
    </source>
</evidence>
<accession>A0A6J5FIX0</accession>
<protein>
    <submittedName>
        <fullName evidence="2">Uncharacterized protein</fullName>
    </submittedName>
</protein>
<dbReference type="EMBL" id="CADIKL010000003">
    <property type="protein sequence ID" value="CAB3779335.1"/>
    <property type="molecule type" value="Genomic_DNA"/>
</dbReference>
<reference evidence="2 3" key="1">
    <citation type="submission" date="2020-04" db="EMBL/GenBank/DDBJ databases">
        <authorList>
            <person name="De Canck E."/>
        </authorList>
    </citation>
    <scope>NUCLEOTIDE SEQUENCE [LARGE SCALE GENOMIC DNA]</scope>
    <source>
        <strain evidence="2 3">LMG 28688</strain>
    </source>
</reference>